<evidence type="ECO:0000259" key="8">
    <source>
        <dbReference type="Pfam" id="PF21982"/>
    </source>
</evidence>
<accession>A0A1I2SS65</accession>
<evidence type="ECO:0000256" key="5">
    <source>
        <dbReference type="HAMAP-Rule" id="MF_01114"/>
    </source>
</evidence>
<evidence type="ECO:0000256" key="1">
    <source>
        <dbReference type="ARBA" id="ARBA00004496"/>
    </source>
</evidence>
<evidence type="ECO:0000256" key="3">
    <source>
        <dbReference type="ARBA" id="ARBA00018111"/>
    </source>
</evidence>
<gene>
    <name evidence="5" type="primary">recX</name>
    <name evidence="9" type="ORF">SAMN04488025_1434</name>
</gene>
<dbReference type="HAMAP" id="MF_01114">
    <property type="entry name" value="RecX"/>
    <property type="match status" value="1"/>
</dbReference>
<dbReference type="Proteomes" id="UP000198661">
    <property type="component" value="Unassembled WGS sequence"/>
</dbReference>
<dbReference type="InterPro" id="IPR053926">
    <property type="entry name" value="RecX_HTH_1st"/>
</dbReference>
<dbReference type="AlphaFoldDB" id="A0A1I2SS65"/>
<sequence>MTTDEWVITRIERLPGRPRYRIYIGDSRRLTVDEDVLIKCGLTKGMAVDPDLLASILETEEWSRARKLALRYLAAKRRTSRELEQMLRRKGVSSAHIQSIVEEFQRFRYLDDRAFARDWVEERRRRKGYGAARIRRELEEKGVSEELIAEALGEVDEEDEYRLAMEVAERRVSRMRSHPWPVLERRLGRQLLNRGFSPTVVCEVLERVRSIHRNEEG</sequence>
<dbReference type="PANTHER" id="PTHR33602">
    <property type="entry name" value="REGULATORY PROTEIN RECX FAMILY PROTEIN"/>
    <property type="match status" value="1"/>
</dbReference>
<dbReference type="OrthoDB" id="5421057at2"/>
<protein>
    <recommendedName>
        <fullName evidence="3 5">Regulatory protein RecX</fullName>
    </recommendedName>
</protein>
<evidence type="ECO:0000313" key="10">
    <source>
        <dbReference type="Proteomes" id="UP000198661"/>
    </source>
</evidence>
<dbReference type="Pfam" id="PF21982">
    <property type="entry name" value="RecX_HTH1"/>
    <property type="match status" value="1"/>
</dbReference>
<dbReference type="EMBL" id="FOOK01000043">
    <property type="protein sequence ID" value="SFG52731.1"/>
    <property type="molecule type" value="Genomic_DNA"/>
</dbReference>
<organism evidence="9 10">
    <name type="scientific">Planifilum fulgidum</name>
    <dbReference type="NCBI Taxonomy" id="201973"/>
    <lineage>
        <taxon>Bacteria</taxon>
        <taxon>Bacillati</taxon>
        <taxon>Bacillota</taxon>
        <taxon>Bacilli</taxon>
        <taxon>Bacillales</taxon>
        <taxon>Thermoactinomycetaceae</taxon>
        <taxon>Planifilum</taxon>
    </lineage>
</organism>
<dbReference type="InterPro" id="IPR053925">
    <property type="entry name" value="RecX_HTH_3rd"/>
</dbReference>
<comment type="function">
    <text evidence="5">Modulates RecA activity.</text>
</comment>
<evidence type="ECO:0000313" key="9">
    <source>
        <dbReference type="EMBL" id="SFG52731.1"/>
    </source>
</evidence>
<feature type="domain" description="RecX second three-helical" evidence="6">
    <location>
        <begin position="111"/>
        <end position="152"/>
    </location>
</feature>
<dbReference type="RefSeq" id="WP_092041390.1">
    <property type="nucleotide sequence ID" value="NZ_FOOK01000043.1"/>
</dbReference>
<name>A0A1I2SS65_9BACL</name>
<feature type="domain" description="RecX first three-helical" evidence="8">
    <location>
        <begin position="65"/>
        <end position="103"/>
    </location>
</feature>
<dbReference type="InterPro" id="IPR003783">
    <property type="entry name" value="Regulatory_RecX"/>
</dbReference>
<evidence type="ECO:0000256" key="4">
    <source>
        <dbReference type="ARBA" id="ARBA00022490"/>
    </source>
</evidence>
<dbReference type="GO" id="GO:0006282">
    <property type="term" value="P:regulation of DNA repair"/>
    <property type="evidence" value="ECO:0007669"/>
    <property type="project" value="UniProtKB-UniRule"/>
</dbReference>
<dbReference type="Pfam" id="PF02631">
    <property type="entry name" value="RecX_HTH2"/>
    <property type="match status" value="1"/>
</dbReference>
<reference evidence="9 10" key="1">
    <citation type="submission" date="2016-10" db="EMBL/GenBank/DDBJ databases">
        <authorList>
            <person name="de Groot N.N."/>
        </authorList>
    </citation>
    <scope>NUCLEOTIDE SEQUENCE [LARGE SCALE GENOMIC DNA]</scope>
    <source>
        <strain evidence="9 10">DSM 44945</strain>
    </source>
</reference>
<evidence type="ECO:0000256" key="2">
    <source>
        <dbReference type="ARBA" id="ARBA00009695"/>
    </source>
</evidence>
<dbReference type="GO" id="GO:0005737">
    <property type="term" value="C:cytoplasm"/>
    <property type="evidence" value="ECO:0007669"/>
    <property type="project" value="UniProtKB-SubCell"/>
</dbReference>
<comment type="subcellular location">
    <subcellularLocation>
        <location evidence="1 5">Cytoplasm</location>
    </subcellularLocation>
</comment>
<comment type="similarity">
    <text evidence="2 5">Belongs to the RecX family.</text>
</comment>
<dbReference type="PANTHER" id="PTHR33602:SF1">
    <property type="entry name" value="REGULATORY PROTEIN RECX FAMILY PROTEIN"/>
    <property type="match status" value="1"/>
</dbReference>
<dbReference type="InterPro" id="IPR053924">
    <property type="entry name" value="RecX_HTH_2nd"/>
</dbReference>
<evidence type="ECO:0000259" key="7">
    <source>
        <dbReference type="Pfam" id="PF21981"/>
    </source>
</evidence>
<dbReference type="Gene3D" id="1.10.10.10">
    <property type="entry name" value="Winged helix-like DNA-binding domain superfamily/Winged helix DNA-binding domain"/>
    <property type="match status" value="3"/>
</dbReference>
<dbReference type="Pfam" id="PF21981">
    <property type="entry name" value="RecX_HTH3"/>
    <property type="match status" value="1"/>
</dbReference>
<evidence type="ECO:0000259" key="6">
    <source>
        <dbReference type="Pfam" id="PF02631"/>
    </source>
</evidence>
<feature type="domain" description="RecX third three-helical" evidence="7">
    <location>
        <begin position="158"/>
        <end position="205"/>
    </location>
</feature>
<dbReference type="STRING" id="201973.SAMN04488025_1434"/>
<keyword evidence="10" id="KW-1185">Reference proteome</keyword>
<dbReference type="InterPro" id="IPR036388">
    <property type="entry name" value="WH-like_DNA-bd_sf"/>
</dbReference>
<proteinExistence type="inferred from homology"/>
<keyword evidence="4 5" id="KW-0963">Cytoplasm</keyword>